<proteinExistence type="predicted"/>
<dbReference type="RefSeq" id="WP_202889497.1">
    <property type="nucleotide sequence ID" value="NZ_BAAARR010000036.1"/>
</dbReference>
<evidence type="ECO:0008006" key="4">
    <source>
        <dbReference type="Google" id="ProtNLM"/>
    </source>
</evidence>
<evidence type="ECO:0000313" key="3">
    <source>
        <dbReference type="Proteomes" id="UP000579605"/>
    </source>
</evidence>
<dbReference type="Proteomes" id="UP000579605">
    <property type="component" value="Unassembled WGS sequence"/>
</dbReference>
<evidence type="ECO:0000256" key="1">
    <source>
        <dbReference type="SAM" id="MobiDB-lite"/>
    </source>
</evidence>
<reference evidence="2 3" key="1">
    <citation type="submission" date="2020-07" db="EMBL/GenBank/DDBJ databases">
        <title>Sequencing the genomes of 1000 actinobacteria strains.</title>
        <authorList>
            <person name="Klenk H.-P."/>
        </authorList>
    </citation>
    <scope>NUCLEOTIDE SEQUENCE [LARGE SCALE GENOMIC DNA]</scope>
    <source>
        <strain evidence="2 3">DSM 18448</strain>
    </source>
</reference>
<protein>
    <recommendedName>
        <fullName evidence="4">Lipoprotein</fullName>
    </recommendedName>
</protein>
<accession>A0A852ZJK5</accession>
<feature type="compositionally biased region" description="Gly residues" evidence="1">
    <location>
        <begin position="49"/>
        <end position="62"/>
    </location>
</feature>
<sequence>MIFNGGCGRWTGAARAIPARSRSRLLMAVLVGVLAVAGCTSGATEQRGDAGGGPKAGAGADAGGNADAGPKQVQAVTAVPKDATTVVAGTTAAQLALGASRALYQRSPAAVLVADGDRAGLTRATETAERLGVPLLVTPAAGGGATGSSAAGDAVRAELSRLKVRTVLPVGARATAWARQHPAASPSPTVAPNASGDAVAGIHPPAPLKDLVVLALDQPAGQAATATARAGGARVVRTSTADPRADGSAITALAKDGASRVLALGSAFGPADRLRARVDVAATGVQLPGGGQVLFPGRRMVALYGHPGSSALGSLGQQPLADAIARAKRVAADYQPLSKEKVVPAFEIITTVSSASAGSDGNYSSETPVDTLRPWVEAAHREGLYVVLDLQPGYTDFLTQAKRYAPLLKLPNVGLALDPEWRLEPPQRPMKVIGSVDAAEVNRTAEWLAGFTREHHLPQKLLMLHQFRLDMISDRSAVHTGYDDVQVLIHADGFGTPGEKFETWNKLHRNAPADVRWGWKNFYRADSPTFTPQETMEVSPAPVFVSYQ</sequence>
<evidence type="ECO:0000313" key="2">
    <source>
        <dbReference type="EMBL" id="NYH93164.1"/>
    </source>
</evidence>
<keyword evidence="3" id="KW-1185">Reference proteome</keyword>
<dbReference type="AlphaFoldDB" id="A0A852ZJK5"/>
<organism evidence="2 3">
    <name type="scientific">Actinopolymorpha rutila</name>
    <dbReference type="NCBI Taxonomy" id="446787"/>
    <lineage>
        <taxon>Bacteria</taxon>
        <taxon>Bacillati</taxon>
        <taxon>Actinomycetota</taxon>
        <taxon>Actinomycetes</taxon>
        <taxon>Propionibacteriales</taxon>
        <taxon>Actinopolymorphaceae</taxon>
        <taxon>Actinopolymorpha</taxon>
    </lineage>
</organism>
<name>A0A852ZJK5_9ACTN</name>
<comment type="caution">
    <text evidence="2">The sequence shown here is derived from an EMBL/GenBank/DDBJ whole genome shotgun (WGS) entry which is preliminary data.</text>
</comment>
<dbReference type="EMBL" id="JACBZH010000001">
    <property type="protein sequence ID" value="NYH93164.1"/>
    <property type="molecule type" value="Genomic_DNA"/>
</dbReference>
<gene>
    <name evidence="2" type="ORF">F4554_005802</name>
</gene>
<feature type="region of interest" description="Disordered" evidence="1">
    <location>
        <begin position="44"/>
        <end position="71"/>
    </location>
</feature>